<dbReference type="EMBL" id="FOGJ01000054">
    <property type="protein sequence ID" value="SES43383.1"/>
    <property type="molecule type" value="Genomic_DNA"/>
</dbReference>
<sequence length="97" mass="11433">MNTNVASNLLVKKFGEFGITKRKAEILLLKGEECGMTVKQRYNYVRYWLSRKFDTVEKFSIEDIMCMTGLSRAEVEKKLEDLAENLSEEEYVKYFIM</sequence>
<dbReference type="AlphaFoldDB" id="A0A1H9XCL0"/>
<dbReference type="Proteomes" id="UP000182584">
    <property type="component" value="Unassembled WGS sequence"/>
</dbReference>
<reference evidence="1 2" key="1">
    <citation type="submission" date="2016-10" db="EMBL/GenBank/DDBJ databases">
        <authorList>
            <person name="de Groot N.N."/>
        </authorList>
    </citation>
    <scope>NUCLEOTIDE SEQUENCE [LARGE SCALE GENOMIC DNA]</scope>
    <source>
        <strain evidence="1 2">AR40</strain>
    </source>
</reference>
<name>A0A1H9XCL0_BUTFI</name>
<protein>
    <submittedName>
        <fullName evidence="1">Uncharacterized protein</fullName>
    </submittedName>
</protein>
<evidence type="ECO:0000313" key="1">
    <source>
        <dbReference type="EMBL" id="SES43383.1"/>
    </source>
</evidence>
<dbReference type="RefSeq" id="WP_074759168.1">
    <property type="nucleotide sequence ID" value="NZ_FOGJ01000054.1"/>
</dbReference>
<gene>
    <name evidence="1" type="ORF">SAMN04487884_1545</name>
</gene>
<proteinExistence type="predicted"/>
<organism evidence="1 2">
    <name type="scientific">Butyrivibrio fibrisolvens</name>
    <dbReference type="NCBI Taxonomy" id="831"/>
    <lineage>
        <taxon>Bacteria</taxon>
        <taxon>Bacillati</taxon>
        <taxon>Bacillota</taxon>
        <taxon>Clostridia</taxon>
        <taxon>Lachnospirales</taxon>
        <taxon>Lachnospiraceae</taxon>
        <taxon>Butyrivibrio</taxon>
    </lineage>
</organism>
<accession>A0A1H9XCL0</accession>
<evidence type="ECO:0000313" key="2">
    <source>
        <dbReference type="Proteomes" id="UP000182584"/>
    </source>
</evidence>